<evidence type="ECO:0000256" key="1">
    <source>
        <dbReference type="ARBA" id="ARBA00001933"/>
    </source>
</evidence>
<dbReference type="InterPro" id="IPR015424">
    <property type="entry name" value="PyrdxlP-dep_Trfase"/>
</dbReference>
<feature type="domain" description="Orn/Lys/Arg decarboxylases family 1 pyridoxal-P attachment site" evidence="6">
    <location>
        <begin position="3"/>
        <end position="297"/>
    </location>
</feature>
<evidence type="ECO:0000259" key="7">
    <source>
        <dbReference type="Pfam" id="PF03711"/>
    </source>
</evidence>
<dbReference type="GO" id="GO:0016831">
    <property type="term" value="F:carboxy-lyase activity"/>
    <property type="evidence" value="ECO:0007669"/>
    <property type="project" value="UniProtKB-KW"/>
</dbReference>
<dbReference type="Gene3D" id="3.40.640.10">
    <property type="entry name" value="Type I PLP-dependent aspartate aminotransferase-like (Major domain)"/>
    <property type="match status" value="1"/>
</dbReference>
<accession>A0A7X2J011</accession>
<evidence type="ECO:0000256" key="4">
    <source>
        <dbReference type="ARBA" id="ARBA00022898"/>
    </source>
</evidence>
<dbReference type="Proteomes" id="UP000448867">
    <property type="component" value="Unassembled WGS sequence"/>
</dbReference>
<evidence type="ECO:0000256" key="3">
    <source>
        <dbReference type="ARBA" id="ARBA00022793"/>
    </source>
</evidence>
<comment type="cofactor">
    <cofactor evidence="1">
        <name>pyridoxal 5'-phosphate</name>
        <dbReference type="ChEBI" id="CHEBI:597326"/>
    </cofactor>
</comment>
<keyword evidence="4" id="KW-0663">Pyridoxal phosphate</keyword>
<comment type="caution">
    <text evidence="8">The sequence shown here is derived from an EMBL/GenBank/DDBJ whole genome shotgun (WGS) entry which is preliminary data.</text>
</comment>
<keyword evidence="8" id="KW-0032">Aminotransferase</keyword>
<dbReference type="InterPro" id="IPR036633">
    <property type="entry name" value="Prn/Lys/Arg_de-COase_C_sf"/>
</dbReference>
<protein>
    <submittedName>
        <fullName evidence="8">Aminotransferase class I/II-fold pyridoxal phosphate-dependent enzyme</fullName>
    </submittedName>
</protein>
<name>A0A7X2J011_9BACI</name>
<dbReference type="InterPro" id="IPR052357">
    <property type="entry name" value="Orn_Lys_Arg_decarboxylase-I"/>
</dbReference>
<evidence type="ECO:0000259" key="6">
    <source>
        <dbReference type="Pfam" id="PF01276"/>
    </source>
</evidence>
<evidence type="ECO:0000256" key="2">
    <source>
        <dbReference type="ARBA" id="ARBA00010671"/>
    </source>
</evidence>
<dbReference type="EMBL" id="WKKI01000024">
    <property type="protein sequence ID" value="MRX72931.1"/>
    <property type="molecule type" value="Genomic_DNA"/>
</dbReference>
<sequence>MKTPIYTSLVEHAKKGIVSLHVPGHHQGIVFPADAFVTFKDILKIDVTELSGLDDLHEPEGIIQEAQQLASEFFGVQQTYFLVNGSTVGNIAGILSLSQAGEQVLVQRNCHKSILNGLELAGAQPIFLEPCLDEELKVASHVPLTTIEKALEQYPEAKALILTNPTYYGTSADLTAVVEAAHKKEIPVLVDEAHGAHFAVGAPFPRSAVESGADIVVQSAHKTLPAMTMGSYLHYNSVLADQNKLTRTLAMLQSSSPSYPIMASLDIARAYLQELRNEDRGRAIEDAVKAFHEELNRIPGIKTVISNNKEMSHDPLKVSVQSTEGLTGYELQALFEQAGIYGELSDYANFLMVLPLAVQNPPYKELLLLEQLLKQYTHKQAVEQKVEGNADAIKSLPYSYDQLKKWSIEVVPAAESIGRINAQQITPYPPGIPLLMTGEPISLSHIQQMEKLLAAGAKLQGSAHIKKGQIAVYQER</sequence>
<dbReference type="PANTHER" id="PTHR43277">
    <property type="entry name" value="ARGININE DECARBOXYLASE"/>
    <property type="match status" value="1"/>
</dbReference>
<dbReference type="OrthoDB" id="9815233at2"/>
<dbReference type="Pfam" id="PF01276">
    <property type="entry name" value="OKR_DC_1"/>
    <property type="match status" value="1"/>
</dbReference>
<dbReference type="Pfam" id="PF03711">
    <property type="entry name" value="OKR_DC_1_C"/>
    <property type="match status" value="1"/>
</dbReference>
<dbReference type="InterPro" id="IPR008286">
    <property type="entry name" value="Prn/Lys/Arg_de-COase_C"/>
</dbReference>
<dbReference type="InterPro" id="IPR000310">
    <property type="entry name" value="Orn/Lys/Arg_deCO2ase_major_dom"/>
</dbReference>
<gene>
    <name evidence="8" type="ORF">GJU40_12345</name>
</gene>
<organism evidence="8 9">
    <name type="scientific">Metabacillus lacus</name>
    <dbReference type="NCBI Taxonomy" id="1983721"/>
    <lineage>
        <taxon>Bacteria</taxon>
        <taxon>Bacillati</taxon>
        <taxon>Bacillota</taxon>
        <taxon>Bacilli</taxon>
        <taxon>Bacillales</taxon>
        <taxon>Bacillaceae</taxon>
        <taxon>Metabacillus</taxon>
    </lineage>
</organism>
<dbReference type="RefSeq" id="WP_154308103.1">
    <property type="nucleotide sequence ID" value="NZ_WKKI01000024.1"/>
</dbReference>
<dbReference type="AlphaFoldDB" id="A0A7X2J011"/>
<dbReference type="PANTHER" id="PTHR43277:SF3">
    <property type="entry name" value="DECARBOXYLASE, PUTATIVE-RELATED"/>
    <property type="match status" value="1"/>
</dbReference>
<comment type="similarity">
    <text evidence="2">Belongs to the Orn/Lys/Arg decarboxylase class-I family.</text>
</comment>
<dbReference type="InterPro" id="IPR015421">
    <property type="entry name" value="PyrdxlP-dep_Trfase_major"/>
</dbReference>
<evidence type="ECO:0000313" key="9">
    <source>
        <dbReference type="Proteomes" id="UP000448867"/>
    </source>
</evidence>
<keyword evidence="3" id="KW-0210">Decarboxylase</keyword>
<feature type="domain" description="Orn/Lys/Arg decarboxylase C-terminal" evidence="7">
    <location>
        <begin position="372"/>
        <end position="446"/>
    </location>
</feature>
<reference evidence="8 9" key="1">
    <citation type="submission" date="2019-11" db="EMBL/GenBank/DDBJ databases">
        <title>Bacillus lacus genome.</title>
        <authorList>
            <person name="Allen C.J."/>
            <person name="Newman J.D."/>
        </authorList>
    </citation>
    <scope>NUCLEOTIDE SEQUENCE [LARGE SCALE GENOMIC DNA]</scope>
    <source>
        <strain evidence="8 9">KCTC 33946</strain>
    </source>
</reference>
<evidence type="ECO:0000256" key="5">
    <source>
        <dbReference type="ARBA" id="ARBA00023239"/>
    </source>
</evidence>
<dbReference type="SUPFAM" id="SSF55904">
    <property type="entry name" value="Ornithine decarboxylase C-terminal domain"/>
    <property type="match status" value="1"/>
</dbReference>
<evidence type="ECO:0000313" key="8">
    <source>
        <dbReference type="EMBL" id="MRX72931.1"/>
    </source>
</evidence>
<dbReference type="SUPFAM" id="SSF53383">
    <property type="entry name" value="PLP-dependent transferases"/>
    <property type="match status" value="1"/>
</dbReference>
<keyword evidence="9" id="KW-1185">Reference proteome</keyword>
<keyword evidence="8" id="KW-0808">Transferase</keyword>
<dbReference type="CDD" id="cd00615">
    <property type="entry name" value="Orn_deC_like"/>
    <property type="match status" value="1"/>
</dbReference>
<dbReference type="GO" id="GO:0008483">
    <property type="term" value="F:transaminase activity"/>
    <property type="evidence" value="ECO:0007669"/>
    <property type="project" value="UniProtKB-KW"/>
</dbReference>
<proteinExistence type="inferred from homology"/>
<dbReference type="Gene3D" id="3.90.105.10">
    <property type="entry name" value="Molybdopterin biosynthesis moea protein, domain 2"/>
    <property type="match status" value="1"/>
</dbReference>
<keyword evidence="5" id="KW-0456">Lyase</keyword>